<proteinExistence type="inferred from homology"/>
<dbReference type="InterPro" id="IPR003923">
    <property type="entry name" value="TAF10"/>
</dbReference>
<protein>
    <recommendedName>
        <fullName evidence="8">Transcription initiation factor TFIID subunit 10</fullName>
    </recommendedName>
</protein>
<dbReference type="GO" id="GO:0016251">
    <property type="term" value="F:RNA polymerase II general transcription initiation factor activity"/>
    <property type="evidence" value="ECO:0007669"/>
    <property type="project" value="TreeGrafter"/>
</dbReference>
<dbReference type="PANTHER" id="PTHR21242">
    <property type="entry name" value="TRANSCRIPTION INITIATION FACTOR TFIID SUBUNIT 10"/>
    <property type="match status" value="1"/>
</dbReference>
<evidence type="ECO:0000256" key="3">
    <source>
        <dbReference type="ARBA" id="ARBA00023163"/>
    </source>
</evidence>
<dbReference type="KEGG" id="mng:MNEG_0603"/>
<gene>
    <name evidence="6" type="ORF">MNEG_0603</name>
</gene>
<evidence type="ECO:0000256" key="1">
    <source>
        <dbReference type="ARBA" id="ARBA00004123"/>
    </source>
</evidence>
<evidence type="ECO:0000256" key="2">
    <source>
        <dbReference type="ARBA" id="ARBA00023015"/>
    </source>
</evidence>
<dbReference type="Proteomes" id="UP000054498">
    <property type="component" value="Unassembled WGS sequence"/>
</dbReference>
<dbReference type="GO" id="GO:0000124">
    <property type="term" value="C:SAGA complex"/>
    <property type="evidence" value="ECO:0007669"/>
    <property type="project" value="TreeGrafter"/>
</dbReference>
<dbReference type="PANTHER" id="PTHR21242:SF0">
    <property type="entry name" value="TRANSCRIPTION INITIATION FACTOR TFIID SUBUNIT 10"/>
    <property type="match status" value="1"/>
</dbReference>
<dbReference type="RefSeq" id="XP_013906373.1">
    <property type="nucleotide sequence ID" value="XM_014050919.1"/>
</dbReference>
<name>A0A0D2LLW5_9CHLO</name>
<keyword evidence="4" id="KW-0539">Nucleus</keyword>
<evidence type="ECO:0000313" key="6">
    <source>
        <dbReference type="EMBL" id="KIZ07354.1"/>
    </source>
</evidence>
<evidence type="ECO:0008006" key="8">
    <source>
        <dbReference type="Google" id="ProtNLM"/>
    </source>
</evidence>
<dbReference type="GO" id="GO:0005669">
    <property type="term" value="C:transcription factor TFIID complex"/>
    <property type="evidence" value="ECO:0007669"/>
    <property type="project" value="TreeGrafter"/>
</dbReference>
<keyword evidence="7" id="KW-1185">Reference proteome</keyword>
<dbReference type="GeneID" id="25726721"/>
<dbReference type="STRING" id="145388.A0A0D2LLW5"/>
<accession>A0A0D2LLW5</accession>
<dbReference type="AlphaFoldDB" id="A0A0D2LLW5"/>
<dbReference type="Pfam" id="PF03540">
    <property type="entry name" value="TAF10"/>
    <property type="match status" value="1"/>
</dbReference>
<sequence>MAQRNGTQDLSGNVSAATQQLLIKLEEDLPTIVPEELVMHHFKQAGCNCDDDPQLVKLVAVAGQRFLTAVVNDAVQLAKRKAAAGQGRKAKDLDRRLVLTPDDAATALREAV</sequence>
<dbReference type="GO" id="GO:0006367">
    <property type="term" value="P:transcription initiation at RNA polymerase II promoter"/>
    <property type="evidence" value="ECO:0007669"/>
    <property type="project" value="TreeGrafter"/>
</dbReference>
<dbReference type="CDD" id="cd07982">
    <property type="entry name" value="HFD_TAF10"/>
    <property type="match status" value="1"/>
</dbReference>
<evidence type="ECO:0000313" key="7">
    <source>
        <dbReference type="Proteomes" id="UP000054498"/>
    </source>
</evidence>
<organism evidence="6 7">
    <name type="scientific">Monoraphidium neglectum</name>
    <dbReference type="NCBI Taxonomy" id="145388"/>
    <lineage>
        <taxon>Eukaryota</taxon>
        <taxon>Viridiplantae</taxon>
        <taxon>Chlorophyta</taxon>
        <taxon>core chlorophytes</taxon>
        <taxon>Chlorophyceae</taxon>
        <taxon>CS clade</taxon>
        <taxon>Sphaeropleales</taxon>
        <taxon>Selenastraceae</taxon>
        <taxon>Monoraphidium</taxon>
    </lineage>
</organism>
<evidence type="ECO:0000256" key="4">
    <source>
        <dbReference type="ARBA" id="ARBA00023242"/>
    </source>
</evidence>
<dbReference type="GO" id="GO:1990841">
    <property type="term" value="F:promoter-specific chromatin binding"/>
    <property type="evidence" value="ECO:0007669"/>
    <property type="project" value="TreeGrafter"/>
</dbReference>
<dbReference type="OrthoDB" id="154356at2759"/>
<keyword evidence="2" id="KW-0805">Transcription regulation</keyword>
<comment type="subcellular location">
    <subcellularLocation>
        <location evidence="1">Nucleus</location>
    </subcellularLocation>
</comment>
<comment type="similarity">
    <text evidence="5">Belongs to the TAF10 family.</text>
</comment>
<dbReference type="EMBL" id="KK100270">
    <property type="protein sequence ID" value="KIZ07354.1"/>
    <property type="molecule type" value="Genomic_DNA"/>
</dbReference>
<reference evidence="6 7" key="1">
    <citation type="journal article" date="2013" name="BMC Genomics">
        <title>Reconstruction of the lipid metabolism for the microalga Monoraphidium neglectum from its genome sequence reveals characteristics suitable for biofuel production.</title>
        <authorList>
            <person name="Bogen C."/>
            <person name="Al-Dilaimi A."/>
            <person name="Albersmeier A."/>
            <person name="Wichmann J."/>
            <person name="Grundmann M."/>
            <person name="Rupp O."/>
            <person name="Lauersen K.J."/>
            <person name="Blifernez-Klassen O."/>
            <person name="Kalinowski J."/>
            <person name="Goesmann A."/>
            <person name="Mussgnug J.H."/>
            <person name="Kruse O."/>
        </authorList>
    </citation>
    <scope>NUCLEOTIDE SEQUENCE [LARGE SCALE GENOMIC DNA]</scope>
    <source>
        <strain evidence="6 7">SAG 48.87</strain>
    </source>
</reference>
<evidence type="ECO:0000256" key="5">
    <source>
        <dbReference type="ARBA" id="ARBA00025730"/>
    </source>
</evidence>
<keyword evidence="3" id="KW-0804">Transcription</keyword>